<protein>
    <submittedName>
        <fullName evidence="1">Uncharacterized protein</fullName>
    </submittedName>
</protein>
<gene>
    <name evidence="1" type="ORF">PG993_001421</name>
</gene>
<accession>A0ABR1UE85</accession>
<dbReference type="EMBL" id="JAQQWK010000001">
    <property type="protein sequence ID" value="KAK8056194.1"/>
    <property type="molecule type" value="Genomic_DNA"/>
</dbReference>
<organism evidence="1 2">
    <name type="scientific">Apiospora rasikravindrae</name>
    <dbReference type="NCBI Taxonomy" id="990691"/>
    <lineage>
        <taxon>Eukaryota</taxon>
        <taxon>Fungi</taxon>
        <taxon>Dikarya</taxon>
        <taxon>Ascomycota</taxon>
        <taxon>Pezizomycotina</taxon>
        <taxon>Sordariomycetes</taxon>
        <taxon>Xylariomycetidae</taxon>
        <taxon>Amphisphaeriales</taxon>
        <taxon>Apiosporaceae</taxon>
        <taxon>Apiospora</taxon>
    </lineage>
</organism>
<sequence length="98" mass="11078">MYDNVGPGLQIEGCHRRFLRYEMDEFPACESRRIEPVESLREALSPTQHGRPQKVPHRTYIDVFGASGLGCTPCRIKTRGYGDIEAEAAARALWPWGT</sequence>
<comment type="caution">
    <text evidence="1">The sequence shown here is derived from an EMBL/GenBank/DDBJ whole genome shotgun (WGS) entry which is preliminary data.</text>
</comment>
<keyword evidence="2" id="KW-1185">Reference proteome</keyword>
<reference evidence="1 2" key="1">
    <citation type="submission" date="2023-01" db="EMBL/GenBank/DDBJ databases">
        <title>Analysis of 21 Apiospora genomes using comparative genomics revels a genus with tremendous synthesis potential of carbohydrate active enzymes and secondary metabolites.</title>
        <authorList>
            <person name="Sorensen T."/>
        </authorList>
    </citation>
    <scope>NUCLEOTIDE SEQUENCE [LARGE SCALE GENOMIC DNA]</scope>
    <source>
        <strain evidence="1 2">CBS 33761</strain>
    </source>
</reference>
<dbReference type="Proteomes" id="UP001444661">
    <property type="component" value="Unassembled WGS sequence"/>
</dbReference>
<evidence type="ECO:0000313" key="1">
    <source>
        <dbReference type="EMBL" id="KAK8056194.1"/>
    </source>
</evidence>
<proteinExistence type="predicted"/>
<name>A0ABR1UE85_9PEZI</name>
<evidence type="ECO:0000313" key="2">
    <source>
        <dbReference type="Proteomes" id="UP001444661"/>
    </source>
</evidence>